<reference evidence="2 3" key="1">
    <citation type="submission" date="2018-06" db="EMBL/GenBank/DDBJ databases">
        <authorList>
            <consortium name="Pathogen Informatics"/>
            <person name="Doyle S."/>
        </authorList>
    </citation>
    <scope>NUCLEOTIDE SEQUENCE [LARGE SCALE GENOMIC DNA]</scope>
    <source>
        <strain evidence="2 3">NCTC11091</strain>
    </source>
</reference>
<sequence>MQTANLLNLIALGEDSQHQFKSNVTRSDALAQEMVAFSNSHGGYIIIGVNDDGSIAGLNAEDIGRINQLVSNASTEHMRPPIAPTTQNFNLPEGMVMLVQIPEGISKPYMDKNLHVYVKSGSDKRKVTAREELQRIFQQTALIHADELPVAFSSIKDVDMTTFSQFFENEYGESLDEQSLTPSQLLENMNLMSVTHSSNEPVLNYAGALLFAKKPQTKLPVFLIKAVAFYGTDITDEQYIDSRDITGKLSEMFAQALSFCMMNIRYLQNNQGFNSIGEPEIPKIVFEELIANALIHRDYFVSAPIRLLVFSDRVEIISPGHLPNNLTIENIKMGNSNIRNPILASFASKLLPYRGLGSGILRAYKAYPDIELIDDKERNLFKAIIKRKSVPNS</sequence>
<organism evidence="2 3">
    <name type="scientific">Faucicola atlantae</name>
    <dbReference type="NCBI Taxonomy" id="34059"/>
    <lineage>
        <taxon>Bacteria</taxon>
        <taxon>Pseudomonadati</taxon>
        <taxon>Pseudomonadota</taxon>
        <taxon>Gammaproteobacteria</taxon>
        <taxon>Moraxellales</taxon>
        <taxon>Moraxellaceae</taxon>
        <taxon>Faucicola</taxon>
    </lineage>
</organism>
<dbReference type="InterPro" id="IPR007421">
    <property type="entry name" value="Schlafen_AlbA_2_dom"/>
</dbReference>
<evidence type="ECO:0000313" key="2">
    <source>
        <dbReference type="EMBL" id="STY94353.1"/>
    </source>
</evidence>
<dbReference type="Pfam" id="PF04326">
    <property type="entry name" value="SLFN_AlbA_2"/>
    <property type="match status" value="1"/>
</dbReference>
<dbReference type="RefSeq" id="WP_067059572.1">
    <property type="nucleotide sequence ID" value="NZ_MXAO01000101.1"/>
</dbReference>
<evidence type="ECO:0000259" key="1">
    <source>
        <dbReference type="Pfam" id="PF04326"/>
    </source>
</evidence>
<dbReference type="Gene3D" id="3.30.950.30">
    <property type="entry name" value="Schlafen, AAA domain"/>
    <property type="match status" value="1"/>
</dbReference>
<proteinExistence type="predicted"/>
<dbReference type="InterPro" id="IPR038475">
    <property type="entry name" value="RecG_C_sf"/>
</dbReference>
<evidence type="ECO:0000313" key="3">
    <source>
        <dbReference type="Proteomes" id="UP000255193"/>
    </source>
</evidence>
<dbReference type="Proteomes" id="UP000255193">
    <property type="component" value="Unassembled WGS sequence"/>
</dbReference>
<dbReference type="InterPro" id="IPR038461">
    <property type="entry name" value="Schlafen_AlbA_2_dom_sf"/>
</dbReference>
<dbReference type="AlphaFoldDB" id="A0A378Q0I1"/>
<name>A0A378Q0I1_9GAMM</name>
<dbReference type="Pfam" id="PF13749">
    <property type="entry name" value="HATPase_c_4"/>
    <property type="match status" value="1"/>
</dbReference>
<gene>
    <name evidence="2" type="ORF">NCTC11091_00113</name>
</gene>
<dbReference type="PANTHER" id="PTHR30595">
    <property type="entry name" value="GLPR-RELATED TRANSCRIPTIONAL REPRESSOR"/>
    <property type="match status" value="1"/>
</dbReference>
<dbReference type="PANTHER" id="PTHR30595:SF6">
    <property type="entry name" value="SCHLAFEN ALBA-2 DOMAIN-CONTAINING PROTEIN"/>
    <property type="match status" value="1"/>
</dbReference>
<protein>
    <submittedName>
        <fullName evidence="2">Divergent AAA domain</fullName>
    </submittedName>
</protein>
<dbReference type="EMBL" id="UGQA01000001">
    <property type="protein sequence ID" value="STY94353.1"/>
    <property type="molecule type" value="Genomic_DNA"/>
</dbReference>
<accession>A0A378Q0I1</accession>
<dbReference type="Gene3D" id="3.30.565.60">
    <property type="match status" value="1"/>
</dbReference>
<feature type="domain" description="Schlafen AlbA-2" evidence="1">
    <location>
        <begin position="14"/>
        <end position="127"/>
    </location>
</feature>